<evidence type="ECO:0000256" key="2">
    <source>
        <dbReference type="SAM" id="Phobius"/>
    </source>
</evidence>
<keyword evidence="4" id="KW-1185">Reference proteome</keyword>
<dbReference type="EMBL" id="FOHA01000011">
    <property type="protein sequence ID" value="SER92814.1"/>
    <property type="molecule type" value="Genomic_DNA"/>
</dbReference>
<feature type="transmembrane region" description="Helical" evidence="2">
    <location>
        <begin position="7"/>
        <end position="31"/>
    </location>
</feature>
<protein>
    <submittedName>
        <fullName evidence="3">YggT family protein</fullName>
    </submittedName>
</protein>
<dbReference type="OrthoDB" id="47652at2"/>
<evidence type="ECO:0000313" key="4">
    <source>
        <dbReference type="Proteomes" id="UP000198948"/>
    </source>
</evidence>
<keyword evidence="2" id="KW-0472">Membrane</keyword>
<dbReference type="PANTHER" id="PTHR33219">
    <property type="entry name" value="YLMG HOMOLOG PROTEIN 2, CHLOROPLASTIC"/>
    <property type="match status" value="1"/>
</dbReference>
<evidence type="ECO:0000256" key="1">
    <source>
        <dbReference type="ARBA" id="ARBA00010894"/>
    </source>
</evidence>
<sequence length="90" mass="10359">MSLALQILLILLKAIEVYSWVLIVYVLISWFPQARGSKFEYYLGKISEPFLGFFRKLIPPFGGIDFSPIIAFFALNLIQRGLVAVFIRIF</sequence>
<name>A0A1H9T777_9LACT</name>
<gene>
    <name evidence="3" type="ORF">SAMN04488559_11111</name>
</gene>
<feature type="transmembrane region" description="Helical" evidence="2">
    <location>
        <begin position="66"/>
        <end position="87"/>
    </location>
</feature>
<dbReference type="STRING" id="142588.SAMN04488559_11111"/>
<comment type="similarity">
    <text evidence="1">Belongs to the YggT family.</text>
</comment>
<proteinExistence type="inferred from homology"/>
<keyword evidence="2" id="KW-1133">Transmembrane helix</keyword>
<dbReference type="Proteomes" id="UP000198948">
    <property type="component" value="Unassembled WGS sequence"/>
</dbReference>
<dbReference type="InterPro" id="IPR003425">
    <property type="entry name" value="CCB3/YggT"/>
</dbReference>
<dbReference type="PANTHER" id="PTHR33219:SF14">
    <property type="entry name" value="PROTEIN COFACTOR ASSEMBLY OF COMPLEX C SUBUNIT B CCB3, CHLOROPLASTIC-RELATED"/>
    <property type="match status" value="1"/>
</dbReference>
<dbReference type="Pfam" id="PF02325">
    <property type="entry name" value="CCB3_YggT"/>
    <property type="match status" value="1"/>
</dbReference>
<dbReference type="AlphaFoldDB" id="A0A1H9T777"/>
<dbReference type="RefSeq" id="WP_092652574.1">
    <property type="nucleotide sequence ID" value="NZ_FOHA01000011.1"/>
</dbReference>
<dbReference type="GO" id="GO:0016020">
    <property type="term" value="C:membrane"/>
    <property type="evidence" value="ECO:0007669"/>
    <property type="project" value="InterPro"/>
</dbReference>
<reference evidence="3 4" key="1">
    <citation type="submission" date="2016-10" db="EMBL/GenBank/DDBJ databases">
        <authorList>
            <person name="de Groot N.N."/>
        </authorList>
    </citation>
    <scope>NUCLEOTIDE SEQUENCE [LARGE SCALE GENOMIC DNA]</scope>
    <source>
        <strain evidence="3 4">DSM 13760</strain>
    </source>
</reference>
<keyword evidence="2" id="KW-0812">Transmembrane</keyword>
<evidence type="ECO:0000313" key="3">
    <source>
        <dbReference type="EMBL" id="SER92814.1"/>
    </source>
</evidence>
<organism evidence="3 4">
    <name type="scientific">Isobaculum melis</name>
    <dbReference type="NCBI Taxonomy" id="142588"/>
    <lineage>
        <taxon>Bacteria</taxon>
        <taxon>Bacillati</taxon>
        <taxon>Bacillota</taxon>
        <taxon>Bacilli</taxon>
        <taxon>Lactobacillales</taxon>
        <taxon>Carnobacteriaceae</taxon>
        <taxon>Isobaculum</taxon>
    </lineage>
</organism>
<accession>A0A1H9T777</accession>